<protein>
    <recommendedName>
        <fullName evidence="3">Head-tail adaptor protein</fullName>
    </recommendedName>
</protein>
<dbReference type="InterPro" id="IPR038666">
    <property type="entry name" value="SSP1_head-tail_sf"/>
</dbReference>
<gene>
    <name evidence="1" type="ORF">GCM10017653_29900</name>
</gene>
<keyword evidence="2" id="KW-1185">Reference proteome</keyword>
<evidence type="ECO:0000313" key="1">
    <source>
        <dbReference type="EMBL" id="GLK84920.1"/>
    </source>
</evidence>
<proteinExistence type="predicted"/>
<reference evidence="1" key="1">
    <citation type="journal article" date="2014" name="Int. J. Syst. Evol. Microbiol.">
        <title>Complete genome sequence of Corynebacterium casei LMG S-19264T (=DSM 44701T), isolated from a smear-ripened cheese.</title>
        <authorList>
            <consortium name="US DOE Joint Genome Institute (JGI-PGF)"/>
            <person name="Walter F."/>
            <person name="Albersmeier A."/>
            <person name="Kalinowski J."/>
            <person name="Ruckert C."/>
        </authorList>
    </citation>
    <scope>NUCLEOTIDE SEQUENCE</scope>
    <source>
        <strain evidence="1">VKM B-2789</strain>
    </source>
</reference>
<organism evidence="1 2">
    <name type="scientific">Ancylobacter defluvii</name>
    <dbReference type="NCBI Taxonomy" id="1282440"/>
    <lineage>
        <taxon>Bacteria</taxon>
        <taxon>Pseudomonadati</taxon>
        <taxon>Pseudomonadota</taxon>
        <taxon>Alphaproteobacteria</taxon>
        <taxon>Hyphomicrobiales</taxon>
        <taxon>Xanthobacteraceae</taxon>
        <taxon>Ancylobacter</taxon>
    </lineage>
</organism>
<dbReference type="InterPro" id="IPR008767">
    <property type="entry name" value="Phage_SPP1_head-tail_adaptor"/>
</dbReference>
<name>A0A9W6JZF6_9HYPH</name>
<dbReference type="Proteomes" id="UP001143330">
    <property type="component" value="Unassembled WGS sequence"/>
</dbReference>
<reference evidence="1" key="2">
    <citation type="submission" date="2023-01" db="EMBL/GenBank/DDBJ databases">
        <authorList>
            <person name="Sun Q."/>
            <person name="Evtushenko L."/>
        </authorList>
    </citation>
    <scope>NUCLEOTIDE SEQUENCE</scope>
    <source>
        <strain evidence="1">VKM B-2789</strain>
    </source>
</reference>
<evidence type="ECO:0008006" key="3">
    <source>
        <dbReference type="Google" id="ProtNLM"/>
    </source>
</evidence>
<accession>A0A9W6JZF6</accession>
<evidence type="ECO:0000313" key="2">
    <source>
        <dbReference type="Proteomes" id="UP001143330"/>
    </source>
</evidence>
<dbReference type="RefSeq" id="WP_213364769.1">
    <property type="nucleotide sequence ID" value="NZ_BSFM01000014.1"/>
</dbReference>
<comment type="caution">
    <text evidence="1">The sequence shown here is derived from an EMBL/GenBank/DDBJ whole genome shotgun (WGS) entry which is preliminary data.</text>
</comment>
<dbReference type="Gene3D" id="2.40.10.270">
    <property type="entry name" value="Bacteriophage SPP1 head-tail adaptor protein"/>
    <property type="match status" value="1"/>
</dbReference>
<dbReference type="EMBL" id="BSFM01000014">
    <property type="protein sequence ID" value="GLK84920.1"/>
    <property type="molecule type" value="Genomic_DNA"/>
</dbReference>
<dbReference type="AlphaFoldDB" id="A0A9W6JZF6"/>
<sequence length="106" mass="11192">MSAVGALRHRLIHETPVATPDGLGGAGVVFVAVDQLWGAIRSEAAPAEIADRPGAVLTHRVTLRAPAAVKPGDRLRLGARVLLVETVSDPDGRGRRLACRCREETP</sequence>
<dbReference type="Pfam" id="PF05521">
    <property type="entry name" value="Phage_HCP"/>
    <property type="match status" value="1"/>
</dbReference>